<evidence type="ECO:0000313" key="2">
    <source>
        <dbReference type="Proteomes" id="UP001152747"/>
    </source>
</evidence>
<comment type="caution">
    <text evidence="1">The sequence shown here is derived from an EMBL/GenBank/DDBJ whole genome shotgun (WGS) entry which is preliminary data.</text>
</comment>
<dbReference type="EMBL" id="CANHGI010000005">
    <property type="protein sequence ID" value="CAI5452687.1"/>
    <property type="molecule type" value="Genomic_DNA"/>
</dbReference>
<evidence type="ECO:0000313" key="1">
    <source>
        <dbReference type="EMBL" id="CAI5452687.1"/>
    </source>
</evidence>
<dbReference type="AlphaFoldDB" id="A0A9P1IWW0"/>
<name>A0A9P1IWW0_9PELO</name>
<sequence length="228" mass="27013">MPAPLKCCLIHVSTIFDFLEPTNSVDLIFIIVDDNYNFNGRCEFENYKIVKINIHAGLLCLAKKQDGYIYEDPDDYIFEFNRYFLTVNFKDQTGNSFDFLLISRPKNLDLSKKLGKPEKRRGNPENFLVIKDRTILENDTYELIADLINKQDLDFMKTICRVLKCENINFHLQNADCKAGEIYIEFENRENREEFLKVYGNLKKNDRIFEPYEFKKPIIEAYKLKKLN</sequence>
<protein>
    <submittedName>
        <fullName evidence="1">Uncharacterized protein</fullName>
    </submittedName>
</protein>
<accession>A0A9P1IWW0</accession>
<reference evidence="1" key="1">
    <citation type="submission" date="2022-11" db="EMBL/GenBank/DDBJ databases">
        <authorList>
            <person name="Kikuchi T."/>
        </authorList>
    </citation>
    <scope>NUCLEOTIDE SEQUENCE</scope>
    <source>
        <strain evidence="1">PS1010</strain>
    </source>
</reference>
<gene>
    <name evidence="1" type="ORF">CAMP_LOCUS15324</name>
</gene>
<proteinExistence type="predicted"/>
<organism evidence="1 2">
    <name type="scientific">Caenorhabditis angaria</name>
    <dbReference type="NCBI Taxonomy" id="860376"/>
    <lineage>
        <taxon>Eukaryota</taxon>
        <taxon>Metazoa</taxon>
        <taxon>Ecdysozoa</taxon>
        <taxon>Nematoda</taxon>
        <taxon>Chromadorea</taxon>
        <taxon>Rhabditida</taxon>
        <taxon>Rhabditina</taxon>
        <taxon>Rhabditomorpha</taxon>
        <taxon>Rhabditoidea</taxon>
        <taxon>Rhabditidae</taxon>
        <taxon>Peloderinae</taxon>
        <taxon>Caenorhabditis</taxon>
    </lineage>
</organism>
<keyword evidence="2" id="KW-1185">Reference proteome</keyword>
<dbReference type="Proteomes" id="UP001152747">
    <property type="component" value="Unassembled WGS sequence"/>
</dbReference>